<sequence>MPSQSNVTPTTVRAFARVTAMDVTQAVEEQNEKGLFLTVYTVRPEPELALMG</sequence>
<proteinExistence type="predicted"/>
<dbReference type="EMBL" id="JADIKF010000040">
    <property type="protein sequence ID" value="MBM7131309.1"/>
    <property type="molecule type" value="Genomic_DNA"/>
</dbReference>
<protein>
    <submittedName>
        <fullName evidence="1">Uncharacterized protein</fullName>
    </submittedName>
</protein>
<name>A0ABS2KJQ3_9GAMM</name>
<dbReference type="RefSeq" id="WP_204632896.1">
    <property type="nucleotide sequence ID" value="NZ_BSOC01000005.1"/>
</dbReference>
<evidence type="ECO:0000313" key="2">
    <source>
        <dbReference type="Proteomes" id="UP001430193"/>
    </source>
</evidence>
<evidence type="ECO:0000313" key="1">
    <source>
        <dbReference type="EMBL" id="MBM7131309.1"/>
    </source>
</evidence>
<comment type="caution">
    <text evidence="1">The sequence shown here is derived from an EMBL/GenBank/DDBJ whole genome shotgun (WGS) entry which is preliminary data.</text>
</comment>
<organism evidence="1 2">
    <name type="scientific">Dyella mobilis</name>
    <dbReference type="NCBI Taxonomy" id="1849582"/>
    <lineage>
        <taxon>Bacteria</taxon>
        <taxon>Pseudomonadati</taxon>
        <taxon>Pseudomonadota</taxon>
        <taxon>Gammaproteobacteria</taxon>
        <taxon>Lysobacterales</taxon>
        <taxon>Rhodanobacteraceae</taxon>
        <taxon>Dyella</taxon>
    </lineage>
</organism>
<reference evidence="1" key="1">
    <citation type="submission" date="2020-10" db="EMBL/GenBank/DDBJ databases">
        <title>Phylogeny of dyella-like bacteria.</title>
        <authorList>
            <person name="Fu J."/>
        </authorList>
    </citation>
    <scope>NUCLEOTIDE SEQUENCE</scope>
    <source>
        <strain evidence="1">DHON07</strain>
    </source>
</reference>
<dbReference type="Proteomes" id="UP001430193">
    <property type="component" value="Unassembled WGS sequence"/>
</dbReference>
<gene>
    <name evidence="1" type="ORF">ISS99_17415</name>
</gene>
<keyword evidence="2" id="KW-1185">Reference proteome</keyword>
<accession>A0ABS2KJQ3</accession>